<sequence length="103" mass="11237">MKKQTVFFLIFLIMGNMMMLAQNCNINAGANAVICGTSTNLSGSPAAVHQEILYGPGIQTVRCTGSGDCDPTGYNTSVTGMTYPEIMYSRLHRPVLQERPPHR</sequence>
<dbReference type="AlphaFoldDB" id="A0A432DTF5"/>
<evidence type="ECO:0000313" key="2">
    <source>
        <dbReference type="EMBL" id="RTZ46230.1"/>
    </source>
</evidence>
<organism evidence="2 3">
    <name type="scientific">Chryseobacterium arthrosphaerae</name>
    <dbReference type="NCBI Taxonomy" id="651561"/>
    <lineage>
        <taxon>Bacteria</taxon>
        <taxon>Pseudomonadati</taxon>
        <taxon>Bacteroidota</taxon>
        <taxon>Flavobacteriia</taxon>
        <taxon>Flavobacteriales</taxon>
        <taxon>Weeksellaceae</taxon>
        <taxon>Chryseobacterium group</taxon>
        <taxon>Chryseobacterium</taxon>
    </lineage>
</organism>
<comment type="caution">
    <text evidence="2">The sequence shown here is derived from an EMBL/GenBank/DDBJ whole genome shotgun (WGS) entry which is preliminary data.</text>
</comment>
<reference evidence="2 3" key="1">
    <citation type="submission" date="2018-12" db="EMBL/GenBank/DDBJ databases">
        <title>Draft Genome Sequence of Chryseobacterium arthrosphaerae strain ED882-96 Isolated from the Blood of a Patient with Liver Cirrhosis in Taiwan.</title>
        <authorList>
            <person name="Lin J.-N."/>
            <person name="Lai C.-H."/>
            <person name="Yang C.-H."/>
            <person name="Huang Y.-H."/>
        </authorList>
    </citation>
    <scope>NUCLEOTIDE SEQUENCE [LARGE SCALE GENOMIC DNA]</scope>
    <source>
        <strain evidence="2 3">ED882-96</strain>
    </source>
</reference>
<name>A0A432DTF5_9FLAO</name>
<gene>
    <name evidence="2" type="ORF">EJ377_17540</name>
</gene>
<dbReference type="Proteomes" id="UP000276953">
    <property type="component" value="Unassembled WGS sequence"/>
</dbReference>
<accession>A0A432DTF5</accession>
<protein>
    <submittedName>
        <fullName evidence="2">Uncharacterized protein</fullName>
    </submittedName>
</protein>
<keyword evidence="1" id="KW-0732">Signal</keyword>
<feature type="chain" id="PRO_5019236222" evidence="1">
    <location>
        <begin position="22"/>
        <end position="103"/>
    </location>
</feature>
<proteinExistence type="predicted"/>
<evidence type="ECO:0000313" key="3">
    <source>
        <dbReference type="Proteomes" id="UP000276953"/>
    </source>
</evidence>
<feature type="signal peptide" evidence="1">
    <location>
        <begin position="1"/>
        <end position="21"/>
    </location>
</feature>
<dbReference type="EMBL" id="RYFC01000003">
    <property type="protein sequence ID" value="RTZ46230.1"/>
    <property type="molecule type" value="Genomic_DNA"/>
</dbReference>
<evidence type="ECO:0000256" key="1">
    <source>
        <dbReference type="SAM" id="SignalP"/>
    </source>
</evidence>